<dbReference type="Pfam" id="PF01177">
    <property type="entry name" value="Asp_Glu_race"/>
    <property type="match status" value="1"/>
</dbReference>
<keyword evidence="4" id="KW-1185">Reference proteome</keyword>
<evidence type="ECO:0000256" key="2">
    <source>
        <dbReference type="ARBA" id="ARBA00023235"/>
    </source>
</evidence>
<dbReference type="PANTHER" id="PTHR21198:SF7">
    <property type="entry name" value="ASPARTATE-GLUTAMATE RACEMASE FAMILY"/>
    <property type="match status" value="1"/>
</dbReference>
<dbReference type="RefSeq" id="WP_214058088.1">
    <property type="nucleotide sequence ID" value="NZ_BAAAHS010000219.1"/>
</dbReference>
<dbReference type="Proteomes" id="UP000679307">
    <property type="component" value="Chromosome"/>
</dbReference>
<dbReference type="Gene3D" id="3.40.50.1860">
    <property type="match status" value="2"/>
</dbReference>
<comment type="similarity">
    <text evidence="1">Belongs to the aspartate/glutamate racemases family.</text>
</comment>
<evidence type="ECO:0000256" key="1">
    <source>
        <dbReference type="ARBA" id="ARBA00007847"/>
    </source>
</evidence>
<dbReference type="EC" id="5.-.-.-" evidence="3"/>
<reference evidence="3 4" key="1">
    <citation type="submission" date="2021-05" db="EMBL/GenBank/DDBJ databases">
        <title>Complete genome of Nocardioides aquaticus KCTC 9944T isolated from meromictic and hypersaline Ekho Lake, Antarctica.</title>
        <authorList>
            <person name="Hwang K."/>
            <person name="Kim K.M."/>
            <person name="Choe H."/>
        </authorList>
    </citation>
    <scope>NUCLEOTIDE SEQUENCE [LARGE SCALE GENOMIC DNA]</scope>
    <source>
        <strain evidence="3 4">KCTC 9944</strain>
    </source>
</reference>
<dbReference type="PANTHER" id="PTHR21198">
    <property type="entry name" value="GLUTAMATE RACEMASE"/>
    <property type="match status" value="1"/>
</dbReference>
<dbReference type="NCBIfam" id="TIGR00035">
    <property type="entry name" value="asp_race"/>
    <property type="match status" value="1"/>
</dbReference>
<organism evidence="3 4">
    <name type="scientific">Nocardioides aquaticus</name>
    <dbReference type="NCBI Taxonomy" id="160826"/>
    <lineage>
        <taxon>Bacteria</taxon>
        <taxon>Bacillati</taxon>
        <taxon>Actinomycetota</taxon>
        <taxon>Actinomycetes</taxon>
        <taxon>Propionibacteriales</taxon>
        <taxon>Nocardioidaceae</taxon>
        <taxon>Nocardioides</taxon>
    </lineage>
</organism>
<name>A0ABX8EDF9_9ACTN</name>
<accession>A0ABX8EDF9</accession>
<gene>
    <name evidence="3" type="primary">ygeA</name>
    <name evidence="3" type="ORF">ENKNEFLB_00886</name>
</gene>
<proteinExistence type="inferred from homology"/>
<dbReference type="GO" id="GO:0016853">
    <property type="term" value="F:isomerase activity"/>
    <property type="evidence" value="ECO:0007669"/>
    <property type="project" value="UniProtKB-KW"/>
</dbReference>
<keyword evidence="2 3" id="KW-0413">Isomerase</keyword>
<dbReference type="InterPro" id="IPR004380">
    <property type="entry name" value="Asp_race"/>
</dbReference>
<evidence type="ECO:0000313" key="4">
    <source>
        <dbReference type="Proteomes" id="UP000679307"/>
    </source>
</evidence>
<protein>
    <submittedName>
        <fullName evidence="3">Racemase YgeA</fullName>
        <ecNumber evidence="3">5.-.-.-</ecNumber>
    </submittedName>
</protein>
<dbReference type="SUPFAM" id="SSF53681">
    <property type="entry name" value="Aspartate/glutamate racemase"/>
    <property type="match status" value="2"/>
</dbReference>
<evidence type="ECO:0000313" key="3">
    <source>
        <dbReference type="EMBL" id="QVT78509.1"/>
    </source>
</evidence>
<dbReference type="EMBL" id="CP075371">
    <property type="protein sequence ID" value="QVT78509.1"/>
    <property type="molecule type" value="Genomic_DNA"/>
</dbReference>
<dbReference type="InterPro" id="IPR001920">
    <property type="entry name" value="Asp/Glu_race"/>
</dbReference>
<sequence>MQTIGLIGGMSWESSSVYYEMLNRGVQQRRGGLSSARTVLSSVDFAEVDALQRAERWDDVAEVLVGAATGVERAGADFLLLCTTTFHRVADQVADAVDIPVLHLADVVADAVRAQGLDEIGFVGTSLAMSRTFFLDRLRSHGLTVHVPEAHHHEELDAIIYGELIHGRVLDSSRRTVVGLVEELWDAGAGGVVLGCTELELLVRQADAELPLFPCTSLHVAAALDRALA</sequence>
<dbReference type="InterPro" id="IPR015942">
    <property type="entry name" value="Asp/Glu/hydantoin_racemase"/>
</dbReference>